<dbReference type="Pfam" id="PF00196">
    <property type="entry name" value="GerE"/>
    <property type="match status" value="1"/>
</dbReference>
<evidence type="ECO:0000256" key="2">
    <source>
        <dbReference type="ARBA" id="ARBA00023015"/>
    </source>
</evidence>
<organism evidence="8 9">
    <name type="scientific">Paludibaculum fermentans</name>
    <dbReference type="NCBI Taxonomy" id="1473598"/>
    <lineage>
        <taxon>Bacteria</taxon>
        <taxon>Pseudomonadati</taxon>
        <taxon>Acidobacteriota</taxon>
        <taxon>Terriglobia</taxon>
        <taxon>Bryobacterales</taxon>
        <taxon>Bryobacteraceae</taxon>
        <taxon>Paludibaculum</taxon>
    </lineage>
</organism>
<dbReference type="PRINTS" id="PR00038">
    <property type="entry name" value="HTHLUXR"/>
</dbReference>
<dbReference type="SMART" id="SM00421">
    <property type="entry name" value="HTH_LUXR"/>
    <property type="match status" value="1"/>
</dbReference>
<dbReference type="InterPro" id="IPR001789">
    <property type="entry name" value="Sig_transdc_resp-reg_receiver"/>
</dbReference>
<keyword evidence="2" id="KW-0805">Transcription regulation</keyword>
<evidence type="ECO:0000256" key="3">
    <source>
        <dbReference type="ARBA" id="ARBA00023125"/>
    </source>
</evidence>
<evidence type="ECO:0000256" key="1">
    <source>
        <dbReference type="ARBA" id="ARBA00022553"/>
    </source>
</evidence>
<evidence type="ECO:0000313" key="9">
    <source>
        <dbReference type="Proteomes" id="UP000593892"/>
    </source>
</evidence>
<feature type="domain" description="HTH luxR-type" evidence="6">
    <location>
        <begin position="147"/>
        <end position="212"/>
    </location>
</feature>
<dbReference type="SUPFAM" id="SSF52172">
    <property type="entry name" value="CheY-like"/>
    <property type="match status" value="1"/>
</dbReference>
<evidence type="ECO:0000313" key="8">
    <source>
        <dbReference type="EMBL" id="QOY89784.1"/>
    </source>
</evidence>
<evidence type="ECO:0000259" key="7">
    <source>
        <dbReference type="PROSITE" id="PS50110"/>
    </source>
</evidence>
<feature type="domain" description="Response regulatory" evidence="7">
    <location>
        <begin position="3"/>
        <end position="119"/>
    </location>
</feature>
<dbReference type="PANTHER" id="PTHR43214:SF41">
    <property type="entry name" value="NITRATE_NITRITE RESPONSE REGULATOR PROTEIN NARP"/>
    <property type="match status" value="1"/>
</dbReference>
<keyword evidence="4" id="KW-0804">Transcription</keyword>
<evidence type="ECO:0000256" key="5">
    <source>
        <dbReference type="PROSITE-ProRule" id="PRU00169"/>
    </source>
</evidence>
<keyword evidence="1 5" id="KW-0597">Phosphoprotein</keyword>
<dbReference type="AlphaFoldDB" id="A0A7S7SLW6"/>
<dbReference type="Proteomes" id="UP000593892">
    <property type="component" value="Chromosome"/>
</dbReference>
<evidence type="ECO:0000259" key="6">
    <source>
        <dbReference type="PROSITE" id="PS50043"/>
    </source>
</evidence>
<dbReference type="SMART" id="SM00448">
    <property type="entry name" value="REC"/>
    <property type="match status" value="1"/>
</dbReference>
<keyword evidence="3" id="KW-0238">DNA-binding</keyword>
<dbReference type="Pfam" id="PF00072">
    <property type="entry name" value="Response_reg"/>
    <property type="match status" value="1"/>
</dbReference>
<dbReference type="InterPro" id="IPR011006">
    <property type="entry name" value="CheY-like_superfamily"/>
</dbReference>
<dbReference type="PROSITE" id="PS50043">
    <property type="entry name" value="HTH_LUXR_2"/>
    <property type="match status" value="1"/>
</dbReference>
<dbReference type="InterPro" id="IPR058245">
    <property type="entry name" value="NreC/VraR/RcsB-like_REC"/>
</dbReference>
<dbReference type="CDD" id="cd17535">
    <property type="entry name" value="REC_NarL-like"/>
    <property type="match status" value="1"/>
</dbReference>
<dbReference type="InterPro" id="IPR039420">
    <property type="entry name" value="WalR-like"/>
</dbReference>
<reference evidence="8 9" key="1">
    <citation type="submission" date="2020-10" db="EMBL/GenBank/DDBJ databases">
        <title>Complete genome sequence of Paludibaculum fermentans P105T, a facultatively anaerobic acidobacterium capable of dissimilatory Fe(III) reduction.</title>
        <authorList>
            <person name="Dedysh S.N."/>
            <person name="Beletsky A.V."/>
            <person name="Kulichevskaya I.S."/>
            <person name="Mardanov A.V."/>
            <person name="Ravin N.V."/>
        </authorList>
    </citation>
    <scope>NUCLEOTIDE SEQUENCE [LARGE SCALE GENOMIC DNA]</scope>
    <source>
        <strain evidence="8 9">P105</strain>
    </source>
</reference>
<dbReference type="InterPro" id="IPR000792">
    <property type="entry name" value="Tscrpt_reg_LuxR_C"/>
</dbReference>
<dbReference type="GO" id="GO:0006355">
    <property type="term" value="P:regulation of DNA-templated transcription"/>
    <property type="evidence" value="ECO:0007669"/>
    <property type="project" value="InterPro"/>
</dbReference>
<dbReference type="RefSeq" id="WP_194451446.1">
    <property type="nucleotide sequence ID" value="NZ_CP063849.1"/>
</dbReference>
<dbReference type="GO" id="GO:0003677">
    <property type="term" value="F:DNA binding"/>
    <property type="evidence" value="ECO:0007669"/>
    <property type="project" value="UniProtKB-KW"/>
</dbReference>
<dbReference type="SUPFAM" id="SSF46894">
    <property type="entry name" value="C-terminal effector domain of the bipartite response regulators"/>
    <property type="match status" value="1"/>
</dbReference>
<keyword evidence="9" id="KW-1185">Reference proteome</keyword>
<sequence length="227" mass="24445">MHTLLLVDDHKIMRDGLRAILKNSGEFDVVAEAETGTDAIALARSLRPQLILMDINLPGISGIEATGEIMRHTPETKIVILSMHDDESSVIRSIRSGARAFVLKKASDRDLLDALRTVARGGSYLSPQVSDTFLARVQRGNLNDSQGRTPVQALTPREQQVMRMVAEGQTSKEIAVVLNLSLQTIRGYRKTLMKKLGVSNVAGLTQVALANGLSNSHGPTGRGAVAG</sequence>
<proteinExistence type="predicted"/>
<dbReference type="CDD" id="cd06170">
    <property type="entry name" value="LuxR_C_like"/>
    <property type="match status" value="1"/>
</dbReference>
<dbReference type="EMBL" id="CP063849">
    <property type="protein sequence ID" value="QOY89784.1"/>
    <property type="molecule type" value="Genomic_DNA"/>
</dbReference>
<protein>
    <submittedName>
        <fullName evidence="8">Response regulator transcription factor</fullName>
    </submittedName>
</protein>
<dbReference type="InterPro" id="IPR016032">
    <property type="entry name" value="Sig_transdc_resp-reg_C-effctor"/>
</dbReference>
<dbReference type="Gene3D" id="3.40.50.2300">
    <property type="match status" value="1"/>
</dbReference>
<dbReference type="KEGG" id="pfer:IRI77_07480"/>
<dbReference type="GO" id="GO:0000160">
    <property type="term" value="P:phosphorelay signal transduction system"/>
    <property type="evidence" value="ECO:0007669"/>
    <property type="project" value="InterPro"/>
</dbReference>
<accession>A0A7S7SLW6</accession>
<dbReference type="PANTHER" id="PTHR43214">
    <property type="entry name" value="TWO-COMPONENT RESPONSE REGULATOR"/>
    <property type="match status" value="1"/>
</dbReference>
<feature type="modified residue" description="4-aspartylphosphate" evidence="5">
    <location>
        <position position="54"/>
    </location>
</feature>
<evidence type="ECO:0000256" key="4">
    <source>
        <dbReference type="ARBA" id="ARBA00023163"/>
    </source>
</evidence>
<gene>
    <name evidence="8" type="ORF">IRI77_07480</name>
</gene>
<name>A0A7S7SLW6_PALFE</name>
<dbReference type="PROSITE" id="PS50110">
    <property type="entry name" value="RESPONSE_REGULATORY"/>
    <property type="match status" value="1"/>
</dbReference>